<dbReference type="AlphaFoldDB" id="A0A139XAW5"/>
<keyword evidence="1" id="KW-0472">Membrane</keyword>
<gene>
    <name evidence="2" type="ORF">WA1_17640</name>
</gene>
<organism evidence="2 3">
    <name type="scientific">Scytonema hofmannii PCC 7110</name>
    <dbReference type="NCBI Taxonomy" id="128403"/>
    <lineage>
        <taxon>Bacteria</taxon>
        <taxon>Bacillati</taxon>
        <taxon>Cyanobacteriota</taxon>
        <taxon>Cyanophyceae</taxon>
        <taxon>Nostocales</taxon>
        <taxon>Scytonemataceae</taxon>
        <taxon>Scytonema</taxon>
    </lineage>
</organism>
<dbReference type="EMBL" id="ANNX02000020">
    <property type="protein sequence ID" value="KYC41844.1"/>
    <property type="molecule type" value="Genomic_DNA"/>
</dbReference>
<feature type="transmembrane region" description="Helical" evidence="1">
    <location>
        <begin position="43"/>
        <end position="69"/>
    </location>
</feature>
<dbReference type="STRING" id="128403.WA1_17640"/>
<keyword evidence="3" id="KW-1185">Reference proteome</keyword>
<evidence type="ECO:0000313" key="2">
    <source>
        <dbReference type="EMBL" id="KYC41844.1"/>
    </source>
</evidence>
<evidence type="ECO:0000256" key="1">
    <source>
        <dbReference type="SAM" id="Phobius"/>
    </source>
</evidence>
<comment type="caution">
    <text evidence="2">The sequence shown here is derived from an EMBL/GenBank/DDBJ whole genome shotgun (WGS) entry which is preliminary data.</text>
</comment>
<keyword evidence="1" id="KW-0812">Transmembrane</keyword>
<accession>A0A139XAW5</accession>
<name>A0A139XAW5_9CYAN</name>
<reference evidence="2 3" key="1">
    <citation type="journal article" date="2013" name="Genome Biol. Evol.">
        <title>Genomes of Stigonematalean cyanobacteria (subsection V) and the evolution of oxygenic photosynthesis from prokaryotes to plastids.</title>
        <authorList>
            <person name="Dagan T."/>
            <person name="Roettger M."/>
            <person name="Stucken K."/>
            <person name="Landan G."/>
            <person name="Koch R."/>
            <person name="Major P."/>
            <person name="Gould S.B."/>
            <person name="Goremykin V.V."/>
            <person name="Rippka R."/>
            <person name="Tandeau de Marsac N."/>
            <person name="Gugger M."/>
            <person name="Lockhart P.J."/>
            <person name="Allen J.F."/>
            <person name="Brune I."/>
            <person name="Maus I."/>
            <person name="Puhler A."/>
            <person name="Martin W.F."/>
        </authorList>
    </citation>
    <scope>NUCLEOTIDE SEQUENCE [LARGE SCALE GENOMIC DNA]</scope>
    <source>
        <strain evidence="2 3">PCC 7110</strain>
    </source>
</reference>
<protein>
    <submittedName>
        <fullName evidence="2">Uncharacterized protein</fullName>
    </submittedName>
</protein>
<sequence length="75" mass="8898">MLLHNKTSKFLQKFRLSFHDIDYGLSLYLARSCALALKHNYKLIIFIVFQVMIMNYLSKIPQFILSYLLKKVKKG</sequence>
<evidence type="ECO:0000313" key="3">
    <source>
        <dbReference type="Proteomes" id="UP000076925"/>
    </source>
</evidence>
<keyword evidence="1" id="KW-1133">Transmembrane helix</keyword>
<proteinExistence type="predicted"/>
<dbReference type="Proteomes" id="UP000076925">
    <property type="component" value="Unassembled WGS sequence"/>
</dbReference>